<keyword evidence="5" id="KW-1185">Reference proteome</keyword>
<sequence>QTCASYGYPAAKKRVYQWSVKAIRRRTTGTGRMRHLKKVQRRFKGEPIIMGFIGFFVKLIHIPINNIIEEYQQRKLATLTQKSLPYQFLEQTCASYGYPAAKKRVYQWSVKAIRRRTTGTGRMRHLKKVQRRFKGEPIIMGFIGFFVKLIHIPINNIIVGA</sequence>
<dbReference type="Gene3D" id="2.20.25.30">
    <property type="match status" value="2"/>
</dbReference>
<dbReference type="PANTHER" id="PTHR10768:SF0">
    <property type="entry name" value="RIBOSOMAL PROTEIN L37"/>
    <property type="match status" value="1"/>
</dbReference>
<dbReference type="Gene3D" id="1.20.5.820">
    <property type="entry name" value="Preprotein translocase SecE subunit"/>
    <property type="match status" value="2"/>
</dbReference>
<dbReference type="PANTHER" id="PTHR10768">
    <property type="entry name" value="60S RIBOSOMAL PROTEIN L37"/>
    <property type="match status" value="1"/>
</dbReference>
<dbReference type="OrthoDB" id="10253115at2759"/>
<dbReference type="GO" id="GO:0003735">
    <property type="term" value="F:structural constituent of ribosome"/>
    <property type="evidence" value="ECO:0007669"/>
    <property type="project" value="InterPro"/>
</dbReference>
<evidence type="ECO:0000256" key="1">
    <source>
        <dbReference type="ARBA" id="ARBA00022884"/>
    </source>
</evidence>
<evidence type="ECO:0000256" key="3">
    <source>
        <dbReference type="ARBA" id="ARBA00023274"/>
    </source>
</evidence>
<proteinExistence type="predicted"/>
<reference evidence="4" key="2">
    <citation type="submission" date="2022-06" db="UniProtKB">
        <authorList>
            <consortium name="EnsemblMetazoa"/>
        </authorList>
    </citation>
    <scope>IDENTIFICATION</scope>
    <source>
        <strain evidence="4">PS312</strain>
    </source>
</reference>
<dbReference type="AlphaFoldDB" id="A0A2A6BAI2"/>
<dbReference type="InterPro" id="IPR001569">
    <property type="entry name" value="Ribosomal_eL37"/>
</dbReference>
<keyword evidence="2" id="KW-0689">Ribosomal protein</keyword>
<organism evidence="4 5">
    <name type="scientific">Pristionchus pacificus</name>
    <name type="common">Parasitic nematode worm</name>
    <dbReference type="NCBI Taxonomy" id="54126"/>
    <lineage>
        <taxon>Eukaryota</taxon>
        <taxon>Metazoa</taxon>
        <taxon>Ecdysozoa</taxon>
        <taxon>Nematoda</taxon>
        <taxon>Chromadorea</taxon>
        <taxon>Rhabditida</taxon>
        <taxon>Rhabditina</taxon>
        <taxon>Diplogasteromorpha</taxon>
        <taxon>Diplogasteroidea</taxon>
        <taxon>Neodiplogasteridae</taxon>
        <taxon>Pristionchus</taxon>
    </lineage>
</organism>
<protein>
    <submittedName>
        <fullName evidence="4">Ribosomal protein</fullName>
    </submittedName>
</protein>
<name>A0A2A6BAI2_PRIPA</name>
<gene>
    <name evidence="4" type="primary">WBGene00275887</name>
</gene>
<dbReference type="InterPro" id="IPR023391">
    <property type="entry name" value="Prot_translocase_SecE_dom_sf"/>
</dbReference>
<dbReference type="GO" id="GO:0006412">
    <property type="term" value="P:translation"/>
    <property type="evidence" value="ECO:0007669"/>
    <property type="project" value="InterPro"/>
</dbReference>
<evidence type="ECO:0000313" key="5">
    <source>
        <dbReference type="Proteomes" id="UP000005239"/>
    </source>
</evidence>
<accession>A0A8R1YRL6</accession>
<accession>A0A2A6BAI2</accession>
<dbReference type="InterPro" id="IPR011331">
    <property type="entry name" value="Ribosomal_eL37/eL43"/>
</dbReference>
<reference evidence="5" key="1">
    <citation type="journal article" date="2008" name="Nat. Genet.">
        <title>The Pristionchus pacificus genome provides a unique perspective on nematode lifestyle and parasitism.</title>
        <authorList>
            <person name="Dieterich C."/>
            <person name="Clifton S.W."/>
            <person name="Schuster L.N."/>
            <person name="Chinwalla A."/>
            <person name="Delehaunty K."/>
            <person name="Dinkelacker I."/>
            <person name="Fulton L."/>
            <person name="Fulton R."/>
            <person name="Godfrey J."/>
            <person name="Minx P."/>
            <person name="Mitreva M."/>
            <person name="Roeseler W."/>
            <person name="Tian H."/>
            <person name="Witte H."/>
            <person name="Yang S.P."/>
            <person name="Wilson R.K."/>
            <person name="Sommer R.J."/>
        </authorList>
    </citation>
    <scope>NUCLEOTIDE SEQUENCE [LARGE SCALE GENOMIC DNA]</scope>
    <source>
        <strain evidence="5">PS312</strain>
    </source>
</reference>
<evidence type="ECO:0000313" key="4">
    <source>
        <dbReference type="EnsemblMetazoa" id="PPA37518.1"/>
    </source>
</evidence>
<dbReference type="EnsemblMetazoa" id="PPA37518.1">
    <property type="protein sequence ID" value="PPA37518.1"/>
    <property type="gene ID" value="WBGene00275887"/>
</dbReference>
<evidence type="ECO:0000256" key="2">
    <source>
        <dbReference type="ARBA" id="ARBA00022980"/>
    </source>
</evidence>
<keyword evidence="3" id="KW-0687">Ribonucleoprotein</keyword>
<dbReference type="Pfam" id="PF01907">
    <property type="entry name" value="Ribosomal_L37e"/>
    <property type="match status" value="1"/>
</dbReference>
<keyword evidence="1" id="KW-0694">RNA-binding</keyword>
<dbReference type="GO" id="GO:0003723">
    <property type="term" value="F:RNA binding"/>
    <property type="evidence" value="ECO:0000318"/>
    <property type="project" value="GO_Central"/>
</dbReference>
<dbReference type="Proteomes" id="UP000005239">
    <property type="component" value="Unassembled WGS sequence"/>
</dbReference>
<dbReference type="GO" id="GO:0022625">
    <property type="term" value="C:cytosolic large ribosomal subunit"/>
    <property type="evidence" value="ECO:0000318"/>
    <property type="project" value="GO_Central"/>
</dbReference>